<evidence type="ECO:0000256" key="15">
    <source>
        <dbReference type="ARBA" id="ARBA00022912"/>
    </source>
</evidence>
<evidence type="ECO:0000256" key="14">
    <source>
        <dbReference type="ARBA" id="ARBA00022842"/>
    </source>
</evidence>
<dbReference type="InterPro" id="IPR004358">
    <property type="entry name" value="Sig_transdc_His_kin-like_C"/>
</dbReference>
<dbReference type="EC" id="2.7.13.3" evidence="5"/>
<dbReference type="PROSITE" id="PS50885">
    <property type="entry name" value="HAMP"/>
    <property type="match status" value="1"/>
</dbReference>
<keyword evidence="12" id="KW-0378">Hydrolase</keyword>
<evidence type="ECO:0000256" key="7">
    <source>
        <dbReference type="ARBA" id="ARBA00022553"/>
    </source>
</evidence>
<comment type="subcellular location">
    <subcellularLocation>
        <location evidence="4">Cell membrane</location>
        <topology evidence="4">Multi-pass membrane protein</topology>
    </subcellularLocation>
</comment>
<dbReference type="InterPro" id="IPR036097">
    <property type="entry name" value="HisK_dim/P_sf"/>
</dbReference>
<comment type="catalytic activity">
    <reaction evidence="1">
        <text>ATP + protein L-histidine = ADP + protein N-phospho-L-histidine.</text>
        <dbReference type="EC" id="2.7.13.3"/>
    </reaction>
</comment>
<evidence type="ECO:0000256" key="3">
    <source>
        <dbReference type="ARBA" id="ARBA00001946"/>
    </source>
</evidence>
<dbReference type="RefSeq" id="WP_089207589.1">
    <property type="nucleotide sequence ID" value="NZ_FZOD01000010.1"/>
</dbReference>
<evidence type="ECO:0000256" key="23">
    <source>
        <dbReference type="SAM" id="Phobius"/>
    </source>
</evidence>
<evidence type="ECO:0000313" key="26">
    <source>
        <dbReference type="EMBL" id="SNS51118.1"/>
    </source>
</evidence>
<keyword evidence="6" id="KW-1003">Cell membrane</keyword>
<comment type="cofactor">
    <cofactor evidence="2">
        <name>Mn(2+)</name>
        <dbReference type="ChEBI" id="CHEBI:29035"/>
    </cofactor>
</comment>
<keyword evidence="15" id="KW-0904">Protein phosphatase</keyword>
<keyword evidence="23" id="KW-0472">Membrane</keyword>
<evidence type="ECO:0000256" key="21">
    <source>
        <dbReference type="ARBA" id="ARBA00040454"/>
    </source>
</evidence>
<dbReference type="GO" id="GO:0005886">
    <property type="term" value="C:plasma membrane"/>
    <property type="evidence" value="ECO:0007669"/>
    <property type="project" value="UniProtKB-SubCell"/>
</dbReference>
<keyword evidence="18" id="KW-0346">Stress response</keyword>
<evidence type="ECO:0000256" key="10">
    <source>
        <dbReference type="ARBA" id="ARBA00022741"/>
    </source>
</evidence>
<evidence type="ECO:0000256" key="1">
    <source>
        <dbReference type="ARBA" id="ARBA00000085"/>
    </source>
</evidence>
<dbReference type="Gene3D" id="3.30.565.10">
    <property type="entry name" value="Histidine kinase-like ATPase, C-terminal domain"/>
    <property type="match status" value="1"/>
</dbReference>
<evidence type="ECO:0000256" key="8">
    <source>
        <dbReference type="ARBA" id="ARBA00022679"/>
    </source>
</evidence>
<dbReference type="SMART" id="SM00304">
    <property type="entry name" value="HAMP"/>
    <property type="match status" value="1"/>
</dbReference>
<keyword evidence="9 23" id="KW-0812">Transmembrane</keyword>
<keyword evidence="7" id="KW-0597">Phosphoprotein</keyword>
<evidence type="ECO:0000256" key="22">
    <source>
        <dbReference type="ARBA" id="ARBA00041776"/>
    </source>
</evidence>
<dbReference type="InterPro" id="IPR050980">
    <property type="entry name" value="2C_sensor_his_kinase"/>
</dbReference>
<dbReference type="SMART" id="SM00388">
    <property type="entry name" value="HisKA"/>
    <property type="match status" value="1"/>
</dbReference>
<sequence length="517" mass="54234">MHRRLLAVLVPLAVLLVAALGVPLSVTVAEREMQETYVDRLNDVGRFASLAETALSTGRTEALHQELARYHELYGIPVAAIDTSGTVLLGPAGAYREAARAEPALPRIVTAALAGARSEPSWEWAPWDDSALVVAEPVGRDSEVVGAVVTISDLSKTRYRILVRWAQLAGLGLLPLIALVAVAWPVSAWVLRPVRELDAASSRISRGDLTIRADAEAGPVELRRLAESFNTMMDAVENAVQRQRAFVSDASHQLRNPLTSLRLAVESLEPHLRAAGDGRQLYDVAVDELKAMQRMLNSLQASARMESIRTASPVDLDAVLATRVDRWRALTATAGQTLAVDVPPGLRLLEPPGGLGSILDELISNALRLSDARVVEVTARVVPGGAGSGRGIASATGHGNASAAEYGDASVAGHGDVSATGGVVTIAVRDDGQGIDASERAQALRRFWRSPRHQNVPGTGLGLAICADLVGAAGGELRLEEGLPRPDGSGYGFAAVVALPIVSRGASPSGAPAPSPV</sequence>
<evidence type="ECO:0000256" key="17">
    <source>
        <dbReference type="ARBA" id="ARBA00023012"/>
    </source>
</evidence>
<dbReference type="GO" id="GO:0005524">
    <property type="term" value="F:ATP binding"/>
    <property type="evidence" value="ECO:0007669"/>
    <property type="project" value="UniProtKB-KW"/>
</dbReference>
<dbReference type="SUPFAM" id="SSF158472">
    <property type="entry name" value="HAMP domain-like"/>
    <property type="match status" value="1"/>
</dbReference>
<evidence type="ECO:0000259" key="24">
    <source>
        <dbReference type="PROSITE" id="PS50109"/>
    </source>
</evidence>
<dbReference type="PROSITE" id="PS50109">
    <property type="entry name" value="HIS_KIN"/>
    <property type="match status" value="1"/>
</dbReference>
<dbReference type="InterPro" id="IPR005467">
    <property type="entry name" value="His_kinase_dom"/>
</dbReference>
<keyword evidence="16 23" id="KW-1133">Transmembrane helix</keyword>
<evidence type="ECO:0000256" key="18">
    <source>
        <dbReference type="ARBA" id="ARBA00023016"/>
    </source>
</evidence>
<evidence type="ECO:0000256" key="13">
    <source>
        <dbReference type="ARBA" id="ARBA00022840"/>
    </source>
</evidence>
<dbReference type="InterPro" id="IPR036890">
    <property type="entry name" value="HATPase_C_sf"/>
</dbReference>
<evidence type="ECO:0000256" key="2">
    <source>
        <dbReference type="ARBA" id="ARBA00001936"/>
    </source>
</evidence>
<dbReference type="CDD" id="cd06225">
    <property type="entry name" value="HAMP"/>
    <property type="match status" value="1"/>
</dbReference>
<dbReference type="SUPFAM" id="SSF55874">
    <property type="entry name" value="ATPase domain of HSP90 chaperone/DNA topoisomerase II/histidine kinase"/>
    <property type="match status" value="1"/>
</dbReference>
<dbReference type="Pfam" id="PF00672">
    <property type="entry name" value="HAMP"/>
    <property type="match status" value="1"/>
</dbReference>
<dbReference type="InterPro" id="IPR003661">
    <property type="entry name" value="HisK_dim/P_dom"/>
</dbReference>
<feature type="transmembrane region" description="Helical" evidence="23">
    <location>
        <begin position="165"/>
        <end position="191"/>
    </location>
</feature>
<dbReference type="InterPro" id="IPR003594">
    <property type="entry name" value="HATPase_dom"/>
</dbReference>
<dbReference type="GO" id="GO:0000155">
    <property type="term" value="F:phosphorelay sensor kinase activity"/>
    <property type="evidence" value="ECO:0007669"/>
    <property type="project" value="InterPro"/>
</dbReference>
<evidence type="ECO:0000256" key="4">
    <source>
        <dbReference type="ARBA" id="ARBA00004651"/>
    </source>
</evidence>
<evidence type="ECO:0000256" key="11">
    <source>
        <dbReference type="ARBA" id="ARBA00022777"/>
    </source>
</evidence>
<dbReference type="SUPFAM" id="SSF47384">
    <property type="entry name" value="Homodimeric domain of signal transducing histidine kinase"/>
    <property type="match status" value="1"/>
</dbReference>
<organism evidence="26 27">
    <name type="scientific">Streptosporangium subroseum</name>
    <dbReference type="NCBI Taxonomy" id="106412"/>
    <lineage>
        <taxon>Bacteria</taxon>
        <taxon>Bacillati</taxon>
        <taxon>Actinomycetota</taxon>
        <taxon>Actinomycetes</taxon>
        <taxon>Streptosporangiales</taxon>
        <taxon>Streptosporangiaceae</taxon>
        <taxon>Streptosporangium</taxon>
    </lineage>
</organism>
<dbReference type="GO" id="GO:0004721">
    <property type="term" value="F:phosphoprotein phosphatase activity"/>
    <property type="evidence" value="ECO:0007669"/>
    <property type="project" value="UniProtKB-KW"/>
</dbReference>
<accession>A0A239F3N4</accession>
<dbReference type="PANTHER" id="PTHR44936">
    <property type="entry name" value="SENSOR PROTEIN CREC"/>
    <property type="match status" value="1"/>
</dbReference>
<dbReference type="Gene3D" id="6.10.340.10">
    <property type="match status" value="1"/>
</dbReference>
<evidence type="ECO:0000256" key="16">
    <source>
        <dbReference type="ARBA" id="ARBA00022989"/>
    </source>
</evidence>
<dbReference type="Gene3D" id="1.10.287.130">
    <property type="match status" value="1"/>
</dbReference>
<evidence type="ECO:0000256" key="6">
    <source>
        <dbReference type="ARBA" id="ARBA00022475"/>
    </source>
</evidence>
<protein>
    <recommendedName>
        <fullName evidence="21">Signal transduction histidine-protein kinase/phosphatase MprB</fullName>
        <ecNumber evidence="5">2.7.13.3</ecNumber>
    </recommendedName>
    <alternativeName>
        <fullName evidence="22">Mycobacterial persistence regulator B</fullName>
    </alternativeName>
</protein>
<dbReference type="AlphaFoldDB" id="A0A239F3N4"/>
<dbReference type="EMBL" id="FZOD01000010">
    <property type="protein sequence ID" value="SNS51118.1"/>
    <property type="molecule type" value="Genomic_DNA"/>
</dbReference>
<dbReference type="PRINTS" id="PR00344">
    <property type="entry name" value="BCTRLSENSOR"/>
</dbReference>
<keyword evidence="13" id="KW-0067">ATP-binding</keyword>
<evidence type="ECO:0000256" key="20">
    <source>
        <dbReference type="ARBA" id="ARBA00023211"/>
    </source>
</evidence>
<evidence type="ECO:0000256" key="9">
    <source>
        <dbReference type="ARBA" id="ARBA00022692"/>
    </source>
</evidence>
<keyword evidence="11 26" id="KW-0418">Kinase</keyword>
<evidence type="ECO:0000313" key="27">
    <source>
        <dbReference type="Proteomes" id="UP000198282"/>
    </source>
</evidence>
<keyword evidence="10" id="KW-0547">Nucleotide-binding</keyword>
<keyword evidence="27" id="KW-1185">Reference proteome</keyword>
<evidence type="ECO:0000259" key="25">
    <source>
        <dbReference type="PROSITE" id="PS50885"/>
    </source>
</evidence>
<reference evidence="26 27" key="1">
    <citation type="submission" date="2017-06" db="EMBL/GenBank/DDBJ databases">
        <authorList>
            <person name="Kim H.J."/>
            <person name="Triplett B.A."/>
        </authorList>
    </citation>
    <scope>NUCLEOTIDE SEQUENCE [LARGE SCALE GENOMIC DNA]</scope>
    <source>
        <strain evidence="26 27">CGMCC 4.2132</strain>
    </source>
</reference>
<dbReference type="Pfam" id="PF02518">
    <property type="entry name" value="HATPase_c"/>
    <property type="match status" value="1"/>
</dbReference>
<keyword evidence="14" id="KW-0460">Magnesium</keyword>
<comment type="cofactor">
    <cofactor evidence="3">
        <name>Mg(2+)</name>
        <dbReference type="ChEBI" id="CHEBI:18420"/>
    </cofactor>
</comment>
<keyword evidence="17" id="KW-0902">Two-component regulatory system</keyword>
<dbReference type="Proteomes" id="UP000198282">
    <property type="component" value="Unassembled WGS sequence"/>
</dbReference>
<evidence type="ECO:0000256" key="19">
    <source>
        <dbReference type="ARBA" id="ARBA00023026"/>
    </source>
</evidence>
<keyword evidence="8" id="KW-0808">Transferase</keyword>
<dbReference type="SMART" id="SM00387">
    <property type="entry name" value="HATPase_c"/>
    <property type="match status" value="1"/>
</dbReference>
<evidence type="ECO:0000256" key="5">
    <source>
        <dbReference type="ARBA" id="ARBA00012438"/>
    </source>
</evidence>
<feature type="domain" description="HAMP" evidence="25">
    <location>
        <begin position="188"/>
        <end position="241"/>
    </location>
</feature>
<keyword evidence="19" id="KW-0843">Virulence</keyword>
<keyword evidence="20" id="KW-0464">Manganese</keyword>
<evidence type="ECO:0000256" key="12">
    <source>
        <dbReference type="ARBA" id="ARBA00022801"/>
    </source>
</evidence>
<gene>
    <name evidence="26" type="ORF">SAMN05216276_1010194</name>
</gene>
<dbReference type="PANTHER" id="PTHR44936:SF9">
    <property type="entry name" value="SENSOR PROTEIN CREC"/>
    <property type="match status" value="1"/>
</dbReference>
<dbReference type="InterPro" id="IPR003660">
    <property type="entry name" value="HAMP_dom"/>
</dbReference>
<proteinExistence type="predicted"/>
<dbReference type="Pfam" id="PF00512">
    <property type="entry name" value="HisKA"/>
    <property type="match status" value="1"/>
</dbReference>
<dbReference type="CDD" id="cd00075">
    <property type="entry name" value="HATPase"/>
    <property type="match status" value="1"/>
</dbReference>
<feature type="domain" description="Histidine kinase" evidence="24">
    <location>
        <begin position="249"/>
        <end position="503"/>
    </location>
</feature>
<name>A0A239F3N4_9ACTN</name>
<dbReference type="CDD" id="cd00082">
    <property type="entry name" value="HisKA"/>
    <property type="match status" value="1"/>
</dbReference>